<protein>
    <recommendedName>
        <fullName evidence="2">Class I SAM-dependent methyltransferase</fullName>
    </recommendedName>
</protein>
<reference evidence="1" key="1">
    <citation type="submission" date="2018-06" db="EMBL/GenBank/DDBJ databases">
        <authorList>
            <person name="Zhirakovskaya E."/>
        </authorList>
    </citation>
    <scope>NUCLEOTIDE SEQUENCE</scope>
</reference>
<dbReference type="AlphaFoldDB" id="A0A3B0SC08"/>
<evidence type="ECO:0000313" key="1">
    <source>
        <dbReference type="EMBL" id="VAW03761.1"/>
    </source>
</evidence>
<sequence>MIFELLRHFLTPAPPEIKAMGYVHEAIAIEARYNRCHTAWASHLARCRLNILAAVKGMPPGATIMIIGSGALHDVPMDELLSAEFRLILVDIVHLPKIHRLYRSHDRVQFIEQDVSGYVKNLYEKKILLKTAVPLPQADLVISLNILSQLPLKMVAYAEKYNVILPDGFARDVMEDHLKLLGTGALLISDLESDFELADALLNKKPIFPDFAMLEPFDEWDWVIAPKGELEKDFAISHRVGCWHIYPSDPDITLNSFGEV</sequence>
<gene>
    <name evidence="1" type="ORF">MNBD_ALPHA01-2348</name>
</gene>
<proteinExistence type="predicted"/>
<organism evidence="1">
    <name type="scientific">hydrothermal vent metagenome</name>
    <dbReference type="NCBI Taxonomy" id="652676"/>
    <lineage>
        <taxon>unclassified sequences</taxon>
        <taxon>metagenomes</taxon>
        <taxon>ecological metagenomes</taxon>
    </lineage>
</organism>
<dbReference type="EMBL" id="UOEJ01000176">
    <property type="protein sequence ID" value="VAW03761.1"/>
    <property type="molecule type" value="Genomic_DNA"/>
</dbReference>
<evidence type="ECO:0008006" key="2">
    <source>
        <dbReference type="Google" id="ProtNLM"/>
    </source>
</evidence>
<accession>A0A3B0SC08</accession>
<name>A0A3B0SC08_9ZZZZ</name>